<accession>A0ABV7VSK3</accession>
<dbReference type="EMBL" id="JBHRYB010000005">
    <property type="protein sequence ID" value="MFC3680147.1"/>
    <property type="molecule type" value="Genomic_DNA"/>
</dbReference>
<evidence type="ECO:0000313" key="1">
    <source>
        <dbReference type="EMBL" id="MFC3680147.1"/>
    </source>
</evidence>
<dbReference type="Proteomes" id="UP001595722">
    <property type="component" value="Unassembled WGS sequence"/>
</dbReference>
<dbReference type="RefSeq" id="WP_376866003.1">
    <property type="nucleotide sequence ID" value="NZ_JBHRYB010000005.1"/>
</dbReference>
<proteinExistence type="predicted"/>
<keyword evidence="2" id="KW-1185">Reference proteome</keyword>
<name>A0ABV7VSK3_9GAMM</name>
<gene>
    <name evidence="1" type="ORF">ACFOMG_08500</name>
</gene>
<evidence type="ECO:0000313" key="2">
    <source>
        <dbReference type="Proteomes" id="UP001595722"/>
    </source>
</evidence>
<reference evidence="2" key="1">
    <citation type="journal article" date="2019" name="Int. J. Syst. Evol. Microbiol.">
        <title>The Global Catalogue of Microorganisms (GCM) 10K type strain sequencing project: providing services to taxonomists for standard genome sequencing and annotation.</title>
        <authorList>
            <consortium name="The Broad Institute Genomics Platform"/>
            <consortium name="The Broad Institute Genome Sequencing Center for Infectious Disease"/>
            <person name="Wu L."/>
            <person name="Ma J."/>
        </authorList>
    </citation>
    <scope>NUCLEOTIDE SEQUENCE [LARGE SCALE GENOMIC DNA]</scope>
    <source>
        <strain evidence="2">KCTC 42424</strain>
    </source>
</reference>
<comment type="caution">
    <text evidence="1">The sequence shown here is derived from an EMBL/GenBank/DDBJ whole genome shotgun (WGS) entry which is preliminary data.</text>
</comment>
<organism evidence="1 2">
    <name type="scientific">Bacterioplanoides pacificum</name>
    <dbReference type="NCBI Taxonomy" id="1171596"/>
    <lineage>
        <taxon>Bacteria</taxon>
        <taxon>Pseudomonadati</taxon>
        <taxon>Pseudomonadota</taxon>
        <taxon>Gammaproteobacteria</taxon>
        <taxon>Oceanospirillales</taxon>
        <taxon>Oceanospirillaceae</taxon>
        <taxon>Bacterioplanoides</taxon>
    </lineage>
</organism>
<sequence length="1018" mass="111072">MNKFGLAPLAAVISVALVGCSDNSGSSSSSSNISVSVSINQQDVSAGLVRSQLIGESGLPSTNYELEPNVATVLTGDDGLADMSIPRQDAYLFESTGRQADSGRGVEQTQRRCQWFAGCGDSAFGSSYATSADLQWRSVVYSPGNNDRFVVTPFTELAAELALQKIYLETFQPSDGQAAQSGVWDDSGYYSSYSILQSLSQVGQLFGLENIQSCLPADLTRLNSHTAPSSCSAQQSLRYGALLAAWQQANLDYLAAADAAEINLARQVGKELVTNDGQLLQAGTLANHSVNLQSLLVAAADNLEQLSNAGHVTNADVKAQVSAVITTLRSDADLLAANPDQLTTISPASVETLLGKDDNNDVLLGIKRSKAFITLLKDYQNTFFEEGYKARLENYVERLNVTGKVQQPHFNQIIDAFVKTKQLYLECLMADGNCPDHQGEAGWQWLTDVSFSQQVMTLNGGAIRVSQRVADINPADGNDDPASSQAIDLLIKGTYIAGSGDDQLKFELNHRYRTDDDSSDDNISSAAGVRIYYPQSVSQIQTNADELAYEIRWPDFRLSAYEGVAEADDAVSAEPLPSEIEAEGDFRQFYLGVKDPDNDAAERRYNIESVSLTGRISDVIGDDDDADKKISEVMVAARSDNADSFYPEQKFASFNGFLSQRSNPQYPLGHVQDGLLQYHFGEEPVAGRQVQFIDLIIPLGESQRYRFYPERLVEDRSDLDNDGDFDEQILSHDFERCELEQVAGSTVWTVARCGGKERLLGERDIQKSINQLWEIGYLSRITVDNRGTYFIDWDDVAGSEFSQCRELNTLNPAGASLSGTLYEPAVLGLNSLRFKAEVALNDGDLATKDPDTLLDVSLVMNSADNYQLNAALSHDYSSISNSTLSYGAGADLDRILLSYDTRGSVATSGNLTVYKDGVVLGMKENSDGVEEDDVVDSELIVAMRQISSAEPLPYTFISNNEGKYQRCVLRDEAVSDDDSSLAGAIIPINFRGAVYGQIRQENGVWVARFINGEFMPLL</sequence>
<protein>
    <submittedName>
        <fullName evidence="1">Uncharacterized protein</fullName>
    </submittedName>
</protein>
<dbReference type="PROSITE" id="PS51257">
    <property type="entry name" value="PROKAR_LIPOPROTEIN"/>
    <property type="match status" value="1"/>
</dbReference>